<name>A0ABD4T0P0_9CYAN</name>
<keyword evidence="3" id="KW-1185">Reference proteome</keyword>
<organism evidence="2 3">
    <name type="scientific">Lyngbya confervoides BDU141951</name>
    <dbReference type="NCBI Taxonomy" id="1574623"/>
    <lineage>
        <taxon>Bacteria</taxon>
        <taxon>Bacillati</taxon>
        <taxon>Cyanobacteriota</taxon>
        <taxon>Cyanophyceae</taxon>
        <taxon>Oscillatoriophycideae</taxon>
        <taxon>Oscillatoriales</taxon>
        <taxon>Microcoleaceae</taxon>
        <taxon>Lyngbya</taxon>
    </lineage>
</organism>
<dbReference type="InterPro" id="IPR052733">
    <property type="entry name" value="Chloroplast_QOR"/>
</dbReference>
<evidence type="ECO:0000259" key="1">
    <source>
        <dbReference type="SMART" id="SM00829"/>
    </source>
</evidence>
<dbReference type="EMBL" id="JTHE03000036">
    <property type="protein sequence ID" value="MCM1982277.1"/>
    <property type="molecule type" value="Genomic_DNA"/>
</dbReference>
<dbReference type="SUPFAM" id="SSF50129">
    <property type="entry name" value="GroES-like"/>
    <property type="match status" value="1"/>
</dbReference>
<dbReference type="InterPro" id="IPR036291">
    <property type="entry name" value="NAD(P)-bd_dom_sf"/>
</dbReference>
<dbReference type="AlphaFoldDB" id="A0ABD4T0P0"/>
<dbReference type="Pfam" id="PF13602">
    <property type="entry name" value="ADH_zinc_N_2"/>
    <property type="match status" value="1"/>
</dbReference>
<dbReference type="RefSeq" id="WP_166283972.1">
    <property type="nucleotide sequence ID" value="NZ_JTHE03000036.1"/>
</dbReference>
<dbReference type="InterPro" id="IPR002364">
    <property type="entry name" value="Quin_OxRdtase/zeta-crystal_CS"/>
</dbReference>
<evidence type="ECO:0000313" key="2">
    <source>
        <dbReference type="EMBL" id="MCM1982277.1"/>
    </source>
</evidence>
<dbReference type="InterPro" id="IPR011032">
    <property type="entry name" value="GroES-like_sf"/>
</dbReference>
<comment type="caution">
    <text evidence="2">The sequence shown here is derived from an EMBL/GenBank/DDBJ whole genome shotgun (WGS) entry which is preliminary data.</text>
</comment>
<dbReference type="SUPFAM" id="SSF51735">
    <property type="entry name" value="NAD(P)-binding Rossmann-fold domains"/>
    <property type="match status" value="1"/>
</dbReference>
<dbReference type="PANTHER" id="PTHR44013">
    <property type="entry name" value="ZINC-TYPE ALCOHOL DEHYDROGENASE-LIKE PROTEIN C16A3.02C"/>
    <property type="match status" value="1"/>
</dbReference>
<gene>
    <name evidence="2" type="ORF">QQ91_0005475</name>
</gene>
<proteinExistence type="predicted"/>
<dbReference type="PROSITE" id="PS01162">
    <property type="entry name" value="QOR_ZETA_CRYSTAL"/>
    <property type="match status" value="1"/>
</dbReference>
<accession>A0ABD4T0P0</accession>
<evidence type="ECO:0000313" key="3">
    <source>
        <dbReference type="Proteomes" id="UP000031561"/>
    </source>
</evidence>
<dbReference type="CDD" id="cd08267">
    <property type="entry name" value="MDR1"/>
    <property type="match status" value="1"/>
</dbReference>
<feature type="domain" description="Enoyl reductase (ER)" evidence="1">
    <location>
        <begin position="10"/>
        <end position="321"/>
    </location>
</feature>
<sequence>MKAIVQSEYGSPDVLSLAEVETPLVPDQGVLVKVHAASVDAGVWHLMRGMPFLIRLMYGGLRKPKHAILGSAIAGRVEAVGKAVTQFQPGDEVFGDLSESGFGGFAEYACAPEESLALKPNNLNFEEAATIPVSGLAALQALRDVGHLQAGQKVLVLGASGGVGSFAVQIAKALGAEVTGVARTRKAEMVARLGADQVIDYTQTDVTLAGKQYDLILDAAAFRPFSAYLPILTATGTYVVVGGSTGDFLRALALGPFVSKAAGKKVKSLESKPNHADLVALKNLAEAGKLAPFIDRTFLLEEGPAAIRYLEDRNVTGKVAIRV</sequence>
<dbReference type="Proteomes" id="UP000031561">
    <property type="component" value="Unassembled WGS sequence"/>
</dbReference>
<dbReference type="InterPro" id="IPR020843">
    <property type="entry name" value="ER"/>
</dbReference>
<dbReference type="Gene3D" id="3.40.50.720">
    <property type="entry name" value="NAD(P)-binding Rossmann-like Domain"/>
    <property type="match status" value="1"/>
</dbReference>
<dbReference type="SMART" id="SM00829">
    <property type="entry name" value="PKS_ER"/>
    <property type="match status" value="1"/>
</dbReference>
<dbReference type="Gene3D" id="3.90.180.10">
    <property type="entry name" value="Medium-chain alcohol dehydrogenases, catalytic domain"/>
    <property type="match status" value="1"/>
</dbReference>
<dbReference type="PANTHER" id="PTHR44013:SF1">
    <property type="entry name" value="ZINC-TYPE ALCOHOL DEHYDROGENASE-LIKE PROTEIN C16A3.02C"/>
    <property type="match status" value="1"/>
</dbReference>
<protein>
    <submittedName>
        <fullName evidence="2">NAD(P)-dependent alcohol dehydrogenase</fullName>
    </submittedName>
</protein>
<dbReference type="Pfam" id="PF08240">
    <property type="entry name" value="ADH_N"/>
    <property type="match status" value="1"/>
</dbReference>
<dbReference type="InterPro" id="IPR013154">
    <property type="entry name" value="ADH-like_N"/>
</dbReference>
<reference evidence="2 3" key="1">
    <citation type="journal article" date="2015" name="Genome Announc.">
        <title>Draft Genome Sequence of Filamentous Marine Cyanobacterium Lyngbya confervoides Strain BDU141951.</title>
        <authorList>
            <person name="Chandrababunaidu M.M."/>
            <person name="Sen D."/>
            <person name="Tripathy S."/>
        </authorList>
    </citation>
    <scope>NUCLEOTIDE SEQUENCE [LARGE SCALE GENOMIC DNA]</scope>
    <source>
        <strain evidence="2 3">BDU141951</strain>
    </source>
</reference>